<protein>
    <submittedName>
        <fullName evidence="2">Uncharacterized protein</fullName>
    </submittedName>
</protein>
<evidence type="ECO:0000313" key="3">
    <source>
        <dbReference type="Proteomes" id="UP000632222"/>
    </source>
</evidence>
<organism evidence="2 3">
    <name type="scientific">Deinococcus roseus</name>
    <dbReference type="NCBI Taxonomy" id="392414"/>
    <lineage>
        <taxon>Bacteria</taxon>
        <taxon>Thermotogati</taxon>
        <taxon>Deinococcota</taxon>
        <taxon>Deinococci</taxon>
        <taxon>Deinococcales</taxon>
        <taxon>Deinococcaceae</taxon>
        <taxon>Deinococcus</taxon>
    </lineage>
</organism>
<accession>A0ABQ2D0B8</accession>
<dbReference type="Proteomes" id="UP000632222">
    <property type="component" value="Unassembled WGS sequence"/>
</dbReference>
<gene>
    <name evidence="2" type="ORF">GCM10008938_17710</name>
</gene>
<feature type="compositionally biased region" description="Basic residues" evidence="1">
    <location>
        <begin position="47"/>
        <end position="59"/>
    </location>
</feature>
<evidence type="ECO:0000256" key="1">
    <source>
        <dbReference type="SAM" id="MobiDB-lite"/>
    </source>
</evidence>
<dbReference type="EMBL" id="BMOD01000005">
    <property type="protein sequence ID" value="GGJ31982.1"/>
    <property type="molecule type" value="Genomic_DNA"/>
</dbReference>
<name>A0ABQ2D0B8_9DEIO</name>
<dbReference type="RefSeq" id="WP_189002324.1">
    <property type="nucleotide sequence ID" value="NZ_BMOD01000005.1"/>
</dbReference>
<reference evidence="3" key="1">
    <citation type="journal article" date="2019" name="Int. J. Syst. Evol. Microbiol.">
        <title>The Global Catalogue of Microorganisms (GCM) 10K type strain sequencing project: providing services to taxonomists for standard genome sequencing and annotation.</title>
        <authorList>
            <consortium name="The Broad Institute Genomics Platform"/>
            <consortium name="The Broad Institute Genome Sequencing Center for Infectious Disease"/>
            <person name="Wu L."/>
            <person name="Ma J."/>
        </authorList>
    </citation>
    <scope>NUCLEOTIDE SEQUENCE [LARGE SCALE GENOMIC DNA]</scope>
    <source>
        <strain evidence="3">JCM 14370</strain>
    </source>
</reference>
<proteinExistence type="predicted"/>
<comment type="caution">
    <text evidence="2">The sequence shown here is derived from an EMBL/GenBank/DDBJ whole genome shotgun (WGS) entry which is preliminary data.</text>
</comment>
<keyword evidence="3" id="KW-1185">Reference proteome</keyword>
<sequence length="59" mass="6851">MFESQNYLALQAVQKTIQQESQHQQDEPAPSLRGASSWFSTWFGTRPSKRTSRKPLRRA</sequence>
<feature type="region of interest" description="Disordered" evidence="1">
    <location>
        <begin position="16"/>
        <end position="59"/>
    </location>
</feature>
<evidence type="ECO:0000313" key="2">
    <source>
        <dbReference type="EMBL" id="GGJ31982.1"/>
    </source>
</evidence>